<dbReference type="Gene3D" id="2.120.10.30">
    <property type="entry name" value="TolB, C-terminal domain"/>
    <property type="match status" value="1"/>
</dbReference>
<dbReference type="EMBL" id="LIBB01000652">
    <property type="protein sequence ID" value="KRO66374.1"/>
    <property type="molecule type" value="Genomic_DNA"/>
</dbReference>
<dbReference type="Proteomes" id="UP000051934">
    <property type="component" value="Unassembled WGS sequence"/>
</dbReference>
<comment type="caution">
    <text evidence="6">The sequence shown here is derived from an EMBL/GenBank/DDBJ whole genome shotgun (WGS) entry which is preliminary data.</text>
</comment>
<dbReference type="InterPro" id="IPR011042">
    <property type="entry name" value="6-blade_b-propeller_TolB-like"/>
</dbReference>
<accession>A0A0R2RVJ1</accession>
<evidence type="ECO:0000313" key="6">
    <source>
        <dbReference type="EMBL" id="KRO66374.1"/>
    </source>
</evidence>
<keyword evidence="3" id="KW-0325">Glycoprotein</keyword>
<feature type="chain" id="PRO_5006586899" description="SMP-30/Gluconolactonase/LRE-like region domain-containing protein" evidence="5">
    <location>
        <begin position="27"/>
        <end position="394"/>
    </location>
</feature>
<evidence type="ECO:0000256" key="4">
    <source>
        <dbReference type="PROSITE-ProRule" id="PRU00504"/>
    </source>
</evidence>
<feature type="repeat" description="NHL" evidence="4">
    <location>
        <begin position="180"/>
        <end position="242"/>
    </location>
</feature>
<organism evidence="6 7">
    <name type="scientific">OM182 bacterium BACL3 MAG-120507-bin80</name>
    <dbReference type="NCBI Taxonomy" id="1655577"/>
    <lineage>
        <taxon>Bacteria</taxon>
        <taxon>Pseudomonadati</taxon>
        <taxon>Pseudomonadota</taxon>
        <taxon>Gammaproteobacteria</taxon>
        <taxon>OMG group</taxon>
        <taxon>OM182 clade</taxon>
    </lineage>
</organism>
<sequence>MSQPNFPSFKMSLRPLALCVSLALTACGGAEMSAPSSTAAQPEAMSGNSVSGIGMPNPNPVVTQNWGDLPAGRNWGSTAGIDIDPTDGQVVAYERCGAGNFGAGVPVNCDTNPVDPIFKFDRNTGEVLANFGGGLMMTPHGIDVDSEGNVWVTDFAGNEEGTKGHQVHKFSPTGELLMSLGVPGQTGSDGAHFNQPNDVIVGPDGSIYVSDGHNGQGMITQEAIDEGRARGDTGRVMKFAPDGTFIKQWGRIGLEHGEFRTPHAMEFDSKGRLWVVDRGNHRIEIFDQEGNYLESRYTYGRISGIFITGDDQVYAIDSESSPLNHPSWRNGVRIGHIDSDITHAMIPPFEREDRLYQGTAGEGVAVDADGNVFAAEGPNSLSQAGGAFTKYSVN</sequence>
<dbReference type="PROSITE" id="PS51125">
    <property type="entry name" value="NHL"/>
    <property type="match status" value="3"/>
</dbReference>
<proteinExistence type="predicted"/>
<dbReference type="PANTHER" id="PTHR10680">
    <property type="entry name" value="PEPTIDYL-GLYCINE ALPHA-AMIDATING MONOOXYGENASE"/>
    <property type="match status" value="1"/>
</dbReference>
<feature type="signal peptide" evidence="5">
    <location>
        <begin position="1"/>
        <end position="26"/>
    </location>
</feature>
<feature type="repeat" description="NHL" evidence="4">
    <location>
        <begin position="250"/>
        <end position="289"/>
    </location>
</feature>
<name>A0A0R2RVJ1_9GAMM</name>
<dbReference type="CDD" id="cd14958">
    <property type="entry name" value="NHL_PAL_like"/>
    <property type="match status" value="1"/>
</dbReference>
<evidence type="ECO:0000256" key="1">
    <source>
        <dbReference type="ARBA" id="ARBA00022729"/>
    </source>
</evidence>
<evidence type="ECO:0000256" key="2">
    <source>
        <dbReference type="ARBA" id="ARBA00022737"/>
    </source>
</evidence>
<keyword evidence="2" id="KW-0677">Repeat</keyword>
<evidence type="ECO:0000313" key="7">
    <source>
        <dbReference type="Proteomes" id="UP000051934"/>
    </source>
</evidence>
<gene>
    <name evidence="6" type="ORF">ABR69_05290</name>
</gene>
<protein>
    <recommendedName>
        <fullName evidence="8">SMP-30/Gluconolactonase/LRE-like region domain-containing protein</fullName>
    </recommendedName>
</protein>
<dbReference type="SUPFAM" id="SSF63829">
    <property type="entry name" value="Calcium-dependent phosphotriesterase"/>
    <property type="match status" value="1"/>
</dbReference>
<dbReference type="Pfam" id="PF01436">
    <property type="entry name" value="NHL"/>
    <property type="match status" value="2"/>
</dbReference>
<dbReference type="InterPro" id="IPR001258">
    <property type="entry name" value="NHL_repeat"/>
</dbReference>
<evidence type="ECO:0000256" key="3">
    <source>
        <dbReference type="ARBA" id="ARBA00023180"/>
    </source>
</evidence>
<reference evidence="6 7" key="1">
    <citation type="submission" date="2015-10" db="EMBL/GenBank/DDBJ databases">
        <title>Metagenome-Assembled Genomes uncover a global brackish microbiome.</title>
        <authorList>
            <person name="Hugerth L.W."/>
            <person name="Larsson J."/>
            <person name="Alneberg J."/>
            <person name="Lindh M.V."/>
            <person name="Legrand C."/>
            <person name="Pinhassi J."/>
            <person name="Andersson A.F."/>
        </authorList>
    </citation>
    <scope>NUCLEOTIDE SEQUENCE [LARGE SCALE GENOMIC DNA]</scope>
    <source>
        <strain evidence="6">BACL4 MAG-120507-bin80</strain>
    </source>
</reference>
<evidence type="ECO:0000256" key="5">
    <source>
        <dbReference type="SAM" id="SignalP"/>
    </source>
</evidence>
<dbReference type="AlphaFoldDB" id="A0A0R2RVJ1"/>
<keyword evidence="1 5" id="KW-0732">Signal</keyword>
<evidence type="ECO:0008006" key="8">
    <source>
        <dbReference type="Google" id="ProtNLM"/>
    </source>
</evidence>
<feature type="repeat" description="NHL" evidence="4">
    <location>
        <begin position="125"/>
        <end position="173"/>
    </location>
</feature>